<organism evidence="2 3">
    <name type="scientific">Lactuca sativa</name>
    <name type="common">Garden lettuce</name>
    <dbReference type="NCBI Taxonomy" id="4236"/>
    <lineage>
        <taxon>Eukaryota</taxon>
        <taxon>Viridiplantae</taxon>
        <taxon>Streptophyta</taxon>
        <taxon>Embryophyta</taxon>
        <taxon>Tracheophyta</taxon>
        <taxon>Spermatophyta</taxon>
        <taxon>Magnoliopsida</taxon>
        <taxon>eudicotyledons</taxon>
        <taxon>Gunneridae</taxon>
        <taxon>Pentapetalae</taxon>
        <taxon>asterids</taxon>
        <taxon>campanulids</taxon>
        <taxon>Asterales</taxon>
        <taxon>Asteraceae</taxon>
        <taxon>Cichorioideae</taxon>
        <taxon>Cichorieae</taxon>
        <taxon>Lactucinae</taxon>
        <taxon>Lactuca</taxon>
    </lineage>
</organism>
<evidence type="ECO:0000313" key="3">
    <source>
        <dbReference type="Proteomes" id="UP000235145"/>
    </source>
</evidence>
<comment type="caution">
    <text evidence="2">The sequence shown here is derived from an EMBL/GenBank/DDBJ whole genome shotgun (WGS) entry which is preliminary data.</text>
</comment>
<accession>A0A9R1VC28</accession>
<protein>
    <recommendedName>
        <fullName evidence="1">DNA helicase Pif1-like 2B domain-containing protein</fullName>
    </recommendedName>
</protein>
<dbReference type="AlphaFoldDB" id="A0A9R1VC28"/>
<dbReference type="Proteomes" id="UP000235145">
    <property type="component" value="Unassembled WGS sequence"/>
</dbReference>
<dbReference type="Pfam" id="PF21530">
    <property type="entry name" value="Pif1_2B_dom"/>
    <property type="match status" value="1"/>
</dbReference>
<name>A0A9R1VC28_LACSA</name>
<evidence type="ECO:0000313" key="2">
    <source>
        <dbReference type="EMBL" id="KAJ0204322.1"/>
    </source>
</evidence>
<proteinExistence type="predicted"/>
<sequence length="197" mass="22534">MFAIMFINYREILKICECNIGGPNDGEAEVEFAEDVIVYSTGDHIRSILSIHKDILVPTNEEFDAINDYMLGLMKDEGKTYLSSDSLCEIESTDCFEESVYSPDVLNAFKAYGIPNHKLTLKTSVPFMLLRLCNGTRLQIVWLGKHVIEARIISGRFFNETIYIPRMKLTRSKKEFPSIFCGGIPLSCLFCYDHYQE</sequence>
<dbReference type="PANTHER" id="PTHR23274:SF48">
    <property type="entry name" value="ATP-DEPENDENT DNA HELICASE"/>
    <property type="match status" value="1"/>
</dbReference>
<gene>
    <name evidence="2" type="ORF">LSAT_V11C500292160</name>
</gene>
<dbReference type="EMBL" id="NBSK02000005">
    <property type="protein sequence ID" value="KAJ0204322.1"/>
    <property type="molecule type" value="Genomic_DNA"/>
</dbReference>
<reference evidence="2 3" key="1">
    <citation type="journal article" date="2017" name="Nat. Commun.">
        <title>Genome assembly with in vitro proximity ligation data and whole-genome triplication in lettuce.</title>
        <authorList>
            <person name="Reyes-Chin-Wo S."/>
            <person name="Wang Z."/>
            <person name="Yang X."/>
            <person name="Kozik A."/>
            <person name="Arikit S."/>
            <person name="Song C."/>
            <person name="Xia L."/>
            <person name="Froenicke L."/>
            <person name="Lavelle D.O."/>
            <person name="Truco M.J."/>
            <person name="Xia R."/>
            <person name="Zhu S."/>
            <person name="Xu C."/>
            <person name="Xu H."/>
            <person name="Xu X."/>
            <person name="Cox K."/>
            <person name="Korf I."/>
            <person name="Meyers B.C."/>
            <person name="Michelmore R.W."/>
        </authorList>
    </citation>
    <scope>NUCLEOTIDE SEQUENCE [LARGE SCALE GENOMIC DNA]</scope>
    <source>
        <strain evidence="3">cv. Salinas</strain>
        <tissue evidence="2">Seedlings</tissue>
    </source>
</reference>
<feature type="domain" description="DNA helicase Pif1-like 2B" evidence="1">
    <location>
        <begin position="106"/>
        <end position="142"/>
    </location>
</feature>
<dbReference type="PANTHER" id="PTHR23274">
    <property type="entry name" value="DNA HELICASE-RELATED"/>
    <property type="match status" value="1"/>
</dbReference>
<keyword evidence="3" id="KW-1185">Reference proteome</keyword>
<dbReference type="InterPro" id="IPR049163">
    <property type="entry name" value="Pif1-like_2B_dom"/>
</dbReference>
<evidence type="ECO:0000259" key="1">
    <source>
        <dbReference type="Pfam" id="PF21530"/>
    </source>
</evidence>